<dbReference type="SMART" id="SM00422">
    <property type="entry name" value="HTH_MERR"/>
    <property type="match status" value="1"/>
</dbReference>
<dbReference type="CDD" id="cd00592">
    <property type="entry name" value="HTH_MerR-like"/>
    <property type="match status" value="1"/>
</dbReference>
<dbReference type="Proteomes" id="UP001595997">
    <property type="component" value="Unassembled WGS sequence"/>
</dbReference>
<dbReference type="PANTHER" id="PTHR30204">
    <property type="entry name" value="REDOX-CYCLING DRUG-SENSING TRANSCRIPTIONAL ACTIVATOR SOXR"/>
    <property type="match status" value="1"/>
</dbReference>
<dbReference type="PANTHER" id="PTHR30204:SF93">
    <property type="entry name" value="HTH MERR-TYPE DOMAIN-CONTAINING PROTEIN"/>
    <property type="match status" value="1"/>
</dbReference>
<dbReference type="RefSeq" id="WP_386450736.1">
    <property type="nucleotide sequence ID" value="NZ_JBHSFH010000012.1"/>
</dbReference>
<dbReference type="InterPro" id="IPR009061">
    <property type="entry name" value="DNA-bd_dom_put_sf"/>
</dbReference>
<sequence>MRIGELAGIVGITTRAVRHYHRIGLLAEPPRQSNGYREYSLRDAAELARIRRLTELGLSLDEVRDVLADDVGKELSEVLAELDADLARQEQAIRQRRARLAQLLLQAEEGRLPAESPVSPELAALFEDMARASARLPGPEPAMAAKERELLALLETGSPGGDRSWLDAMMHSLSADPEAMRRAYEVYAQLDELAEAAEDDPRVERTARAVLDSIPDEVAQAMTGSDVGKAVEDGGFAHAFFADFAPAQAAAVRRTIELLEERDG</sequence>
<evidence type="ECO:0000256" key="2">
    <source>
        <dbReference type="SAM" id="Coils"/>
    </source>
</evidence>
<proteinExistence type="predicted"/>
<dbReference type="Gene3D" id="1.10.1660.10">
    <property type="match status" value="1"/>
</dbReference>
<organism evidence="4 5">
    <name type="scientific">Streptomyces ovatisporus</name>
    <dbReference type="NCBI Taxonomy" id="1128682"/>
    <lineage>
        <taxon>Bacteria</taxon>
        <taxon>Bacillati</taxon>
        <taxon>Actinomycetota</taxon>
        <taxon>Actinomycetes</taxon>
        <taxon>Kitasatosporales</taxon>
        <taxon>Streptomycetaceae</taxon>
        <taxon>Streptomyces</taxon>
    </lineage>
</organism>
<evidence type="ECO:0000259" key="3">
    <source>
        <dbReference type="PROSITE" id="PS50937"/>
    </source>
</evidence>
<evidence type="ECO:0000313" key="5">
    <source>
        <dbReference type="Proteomes" id="UP001595997"/>
    </source>
</evidence>
<dbReference type="PROSITE" id="PS50937">
    <property type="entry name" value="HTH_MERR_2"/>
    <property type="match status" value="1"/>
</dbReference>
<dbReference type="SUPFAM" id="SSF46955">
    <property type="entry name" value="Putative DNA-binding domain"/>
    <property type="match status" value="1"/>
</dbReference>
<dbReference type="InterPro" id="IPR000551">
    <property type="entry name" value="MerR-type_HTH_dom"/>
</dbReference>
<dbReference type="PRINTS" id="PR00040">
    <property type="entry name" value="HTHMERR"/>
</dbReference>
<protein>
    <submittedName>
        <fullName evidence="4">MerR family transcriptional regulator</fullName>
    </submittedName>
</protein>
<reference evidence="5" key="1">
    <citation type="journal article" date="2019" name="Int. J. Syst. Evol. Microbiol.">
        <title>The Global Catalogue of Microorganisms (GCM) 10K type strain sequencing project: providing services to taxonomists for standard genome sequencing and annotation.</title>
        <authorList>
            <consortium name="The Broad Institute Genomics Platform"/>
            <consortium name="The Broad Institute Genome Sequencing Center for Infectious Disease"/>
            <person name="Wu L."/>
            <person name="Ma J."/>
        </authorList>
    </citation>
    <scope>NUCLEOTIDE SEQUENCE [LARGE SCALE GENOMIC DNA]</scope>
    <source>
        <strain evidence="5">CGMCC 4.7357</strain>
    </source>
</reference>
<accession>A0ABV9AC01</accession>
<dbReference type="EMBL" id="JBHSFH010000012">
    <property type="protein sequence ID" value="MFC4496569.1"/>
    <property type="molecule type" value="Genomic_DNA"/>
</dbReference>
<dbReference type="Pfam" id="PF13411">
    <property type="entry name" value="MerR_1"/>
    <property type="match status" value="1"/>
</dbReference>
<keyword evidence="5" id="KW-1185">Reference proteome</keyword>
<feature type="domain" description="HTH merR-type" evidence="3">
    <location>
        <begin position="1"/>
        <end position="69"/>
    </location>
</feature>
<dbReference type="InterPro" id="IPR047057">
    <property type="entry name" value="MerR_fam"/>
</dbReference>
<feature type="coiled-coil region" evidence="2">
    <location>
        <begin position="72"/>
        <end position="106"/>
    </location>
</feature>
<keyword evidence="1" id="KW-0238">DNA-binding</keyword>
<evidence type="ECO:0000313" key="4">
    <source>
        <dbReference type="EMBL" id="MFC4496569.1"/>
    </source>
</evidence>
<comment type="caution">
    <text evidence="4">The sequence shown here is derived from an EMBL/GenBank/DDBJ whole genome shotgun (WGS) entry which is preliminary data.</text>
</comment>
<gene>
    <name evidence="4" type="ORF">ACFPA8_20790</name>
</gene>
<evidence type="ECO:0000256" key="1">
    <source>
        <dbReference type="ARBA" id="ARBA00023125"/>
    </source>
</evidence>
<name>A0ABV9AC01_9ACTN</name>
<keyword evidence="2" id="KW-0175">Coiled coil</keyword>